<feature type="signal peptide" evidence="1">
    <location>
        <begin position="1"/>
        <end position="18"/>
    </location>
</feature>
<name>A0A2S6AM91_9NOCA</name>
<keyword evidence="1" id="KW-0732">Signal</keyword>
<sequence length="97" mass="10685">MVGIVTYLALAGGSMAHAAEGGTDWNGTKSQNHSWMKVSRAELATKTVDRACDELDLGDQCNNLVPLIVNEKSNHPNANGYWAENYFSPWRTRSGTW</sequence>
<organism evidence="2 3">
    <name type="scientific">Nocardia nova</name>
    <dbReference type="NCBI Taxonomy" id="37330"/>
    <lineage>
        <taxon>Bacteria</taxon>
        <taxon>Bacillati</taxon>
        <taxon>Actinomycetota</taxon>
        <taxon>Actinomycetes</taxon>
        <taxon>Mycobacteriales</taxon>
        <taxon>Nocardiaceae</taxon>
        <taxon>Nocardia</taxon>
    </lineage>
</organism>
<proteinExistence type="predicted"/>
<accession>A0A2S6AM91</accession>
<protein>
    <recommendedName>
        <fullName evidence="4">Transglycosylase SLT domain-containing protein</fullName>
    </recommendedName>
</protein>
<gene>
    <name evidence="2" type="ORF">C5E45_20005</name>
</gene>
<evidence type="ECO:0000313" key="2">
    <source>
        <dbReference type="EMBL" id="PPJ36340.1"/>
    </source>
</evidence>
<dbReference type="AlphaFoldDB" id="A0A2S6AM91"/>
<comment type="caution">
    <text evidence="2">The sequence shown here is derived from an EMBL/GenBank/DDBJ whole genome shotgun (WGS) entry which is preliminary data.</text>
</comment>
<dbReference type="EMBL" id="PSZC01000014">
    <property type="protein sequence ID" value="PPJ36340.1"/>
    <property type="molecule type" value="Genomic_DNA"/>
</dbReference>
<evidence type="ECO:0000256" key="1">
    <source>
        <dbReference type="SAM" id="SignalP"/>
    </source>
</evidence>
<evidence type="ECO:0008006" key="4">
    <source>
        <dbReference type="Google" id="ProtNLM"/>
    </source>
</evidence>
<dbReference type="Proteomes" id="UP000239874">
    <property type="component" value="Unassembled WGS sequence"/>
</dbReference>
<reference evidence="2 3" key="1">
    <citation type="submission" date="2018-02" db="EMBL/GenBank/DDBJ databases">
        <title>8 Nocardia nova and 1 Nocardia cyriacigeorgica strain used for evolution to TMP-SMX.</title>
        <authorList>
            <person name="Mehta H."/>
            <person name="Weng J."/>
            <person name="Shamoo Y."/>
        </authorList>
    </citation>
    <scope>NUCLEOTIDE SEQUENCE [LARGE SCALE GENOMIC DNA]</scope>
    <source>
        <strain evidence="2 3">MDA3139</strain>
    </source>
</reference>
<evidence type="ECO:0000313" key="3">
    <source>
        <dbReference type="Proteomes" id="UP000239874"/>
    </source>
</evidence>
<feature type="chain" id="PRO_5015442072" description="Transglycosylase SLT domain-containing protein" evidence="1">
    <location>
        <begin position="19"/>
        <end position="97"/>
    </location>
</feature>